<dbReference type="Pfam" id="PF00459">
    <property type="entry name" value="Inositol_P"/>
    <property type="match status" value="1"/>
</dbReference>
<dbReference type="PROSITE" id="PS00629">
    <property type="entry name" value="IMP_1"/>
    <property type="match status" value="1"/>
</dbReference>
<dbReference type="InterPro" id="IPR000760">
    <property type="entry name" value="Inositol_monophosphatase-like"/>
</dbReference>
<dbReference type="GO" id="GO:0046854">
    <property type="term" value="P:phosphatidylinositol phosphate biosynthetic process"/>
    <property type="evidence" value="ECO:0007669"/>
    <property type="project" value="InterPro"/>
</dbReference>
<feature type="binding site" evidence="7">
    <location>
        <position position="320"/>
    </location>
    <ligand>
        <name>Mg(2+)</name>
        <dbReference type="ChEBI" id="CHEBI:18420"/>
        <label>1</label>
        <note>catalytic</note>
    </ligand>
</feature>
<dbReference type="GO" id="GO:0000103">
    <property type="term" value="P:sulfate assimilation"/>
    <property type="evidence" value="ECO:0007669"/>
    <property type="project" value="TreeGrafter"/>
</dbReference>
<dbReference type="EC" id="3.1.3.7" evidence="3"/>
<dbReference type="AlphaFoldDB" id="A0A7S2GU34"/>
<feature type="binding site" evidence="7">
    <location>
        <position position="508"/>
    </location>
    <ligand>
        <name>Mg(2+)</name>
        <dbReference type="ChEBI" id="CHEBI:18420"/>
        <label>1</label>
        <note>catalytic</note>
    </ligand>
</feature>
<keyword evidence="4 7" id="KW-0479">Metal-binding</keyword>
<evidence type="ECO:0000256" key="9">
    <source>
        <dbReference type="SAM" id="SignalP"/>
    </source>
</evidence>
<evidence type="ECO:0000256" key="8">
    <source>
        <dbReference type="SAM" id="MobiDB-lite"/>
    </source>
</evidence>
<evidence type="ECO:0000256" key="7">
    <source>
        <dbReference type="PIRSR" id="PIRSR600760-2"/>
    </source>
</evidence>
<evidence type="ECO:0000256" key="6">
    <source>
        <dbReference type="ARBA" id="ARBA00022842"/>
    </source>
</evidence>
<feature type="chain" id="PRO_5030789527" description="3'(2'),5'-bisphosphate nucleotidase" evidence="9">
    <location>
        <begin position="20"/>
        <end position="576"/>
    </location>
</feature>
<feature type="compositionally biased region" description="Basic and acidic residues" evidence="8">
    <location>
        <begin position="297"/>
        <end position="309"/>
    </location>
</feature>
<feature type="region of interest" description="Disordered" evidence="8">
    <location>
        <begin position="109"/>
        <end position="163"/>
    </location>
</feature>
<dbReference type="InterPro" id="IPR020550">
    <property type="entry name" value="Inositol_monophosphatase_CS"/>
</dbReference>
<dbReference type="PANTHER" id="PTHR43200:SF6">
    <property type="entry name" value="3'(2'),5'-BISPHOSPHATE NUCLEOTIDASE"/>
    <property type="match status" value="1"/>
</dbReference>
<dbReference type="EMBL" id="HBGV01001542">
    <property type="protein sequence ID" value="CAD9469351.1"/>
    <property type="molecule type" value="Transcribed_RNA"/>
</dbReference>
<comment type="similarity">
    <text evidence="2">Belongs to the inositol monophosphatase superfamily.</text>
</comment>
<dbReference type="InterPro" id="IPR020583">
    <property type="entry name" value="Inositol_monoP_metal-BS"/>
</dbReference>
<evidence type="ECO:0000256" key="2">
    <source>
        <dbReference type="ARBA" id="ARBA00009759"/>
    </source>
</evidence>
<reference evidence="10" key="1">
    <citation type="submission" date="2021-01" db="EMBL/GenBank/DDBJ databases">
        <authorList>
            <person name="Corre E."/>
            <person name="Pelletier E."/>
            <person name="Niang G."/>
            <person name="Scheremetjew M."/>
            <person name="Finn R."/>
            <person name="Kale V."/>
            <person name="Holt S."/>
            <person name="Cochrane G."/>
            <person name="Meng A."/>
            <person name="Brown T."/>
            <person name="Cohen L."/>
        </authorList>
    </citation>
    <scope>NUCLEOTIDE SEQUENCE</scope>
    <source>
        <strain evidence="10">CCMP826</strain>
    </source>
</reference>
<feature type="signal peptide" evidence="9">
    <location>
        <begin position="1"/>
        <end position="19"/>
    </location>
</feature>
<protein>
    <recommendedName>
        <fullName evidence="3">3'(2'),5'-bisphosphate nucleotidase</fullName>
        <ecNumber evidence="3">3.1.3.7</ecNumber>
    </recommendedName>
</protein>
<organism evidence="10">
    <name type="scientific">Helicotheca tamesis</name>
    <dbReference type="NCBI Taxonomy" id="374047"/>
    <lineage>
        <taxon>Eukaryota</taxon>
        <taxon>Sar</taxon>
        <taxon>Stramenopiles</taxon>
        <taxon>Ochrophyta</taxon>
        <taxon>Bacillariophyta</taxon>
        <taxon>Mediophyceae</taxon>
        <taxon>Lithodesmiophycidae</taxon>
        <taxon>Lithodesmiales</taxon>
        <taxon>Lithodesmiaceae</taxon>
        <taxon>Helicotheca</taxon>
    </lineage>
</organism>
<dbReference type="GO" id="GO:0008441">
    <property type="term" value="F:3'(2'),5'-bisphosphate nucleotidase activity"/>
    <property type="evidence" value="ECO:0007669"/>
    <property type="project" value="UniProtKB-EC"/>
</dbReference>
<dbReference type="CDD" id="cd01517">
    <property type="entry name" value="PAP_phosphatase"/>
    <property type="match status" value="1"/>
</dbReference>
<dbReference type="PROSITE" id="PS00630">
    <property type="entry name" value="IMP_2"/>
    <property type="match status" value="1"/>
</dbReference>
<feature type="binding site" evidence="7">
    <location>
        <position position="242"/>
    </location>
    <ligand>
        <name>Mg(2+)</name>
        <dbReference type="ChEBI" id="CHEBI:18420"/>
        <label>1</label>
        <note>catalytic</note>
    </ligand>
</feature>
<accession>A0A7S2GU34</accession>
<proteinExistence type="inferred from homology"/>
<dbReference type="Gene3D" id="3.40.190.80">
    <property type="match status" value="1"/>
</dbReference>
<feature type="binding site" evidence="7">
    <location>
        <position position="321"/>
    </location>
    <ligand>
        <name>Mg(2+)</name>
        <dbReference type="ChEBI" id="CHEBI:18420"/>
        <label>1</label>
        <note>catalytic</note>
    </ligand>
</feature>
<evidence type="ECO:0000256" key="3">
    <source>
        <dbReference type="ARBA" id="ARBA00012633"/>
    </source>
</evidence>
<evidence type="ECO:0000256" key="4">
    <source>
        <dbReference type="ARBA" id="ARBA00022723"/>
    </source>
</evidence>
<feature type="region of interest" description="Disordered" evidence="8">
    <location>
        <begin position="290"/>
        <end position="309"/>
    </location>
</feature>
<keyword evidence="5" id="KW-0378">Hydrolase</keyword>
<evidence type="ECO:0000256" key="1">
    <source>
        <dbReference type="ARBA" id="ARBA00001946"/>
    </source>
</evidence>
<keyword evidence="6 7" id="KW-0460">Magnesium</keyword>
<name>A0A7S2GU34_9STRA</name>
<evidence type="ECO:0000313" key="10">
    <source>
        <dbReference type="EMBL" id="CAD9469351.1"/>
    </source>
</evidence>
<dbReference type="Gene3D" id="3.30.540.10">
    <property type="entry name" value="Fructose-1,6-Bisphosphatase, subunit A, domain 1"/>
    <property type="match status" value="1"/>
</dbReference>
<sequence>MIPFTILLLLFSSPQESWCHNNNSPKNRHDKKSGIVGITANTKSTTDDNNPFAAFVVANQTNAGKEQADAASTSSSSSILSSSSTTLSSSTYSAKRLSLSSPLFATRRHLSRPQNQSQALQNRHTFVPPPLSPSSSSSSLYHSTKSSDTEKDNDETNELPSNFPRRTDALAAITAVRKACAITRQIQPLRGPSSSSSSPKHDKIATVTKADLSPVTVGDYASQAVILHHLHFMFPYDSFIAEESSEVLKQDELLADTILKAIQNAAGEEGKEGAQIGSVEELMESIDLGQTYNSDGSTKKNQHEEDGRTTTRRVWCLDPIDGTKGFLRGKLDGGQYAVALALLEDGKPTIGILGCPNLPVSTNDDQYEWADDETNENNMQSRGCIFVASKGGGCYQLPLFPKEEDESMDEEEEMKRNKVRVTPNDGSVRGVEDARFCVGVEKSIADALGQANAIATTLHGPNAIDPTTDSIIQSTKMDSQAKYAVLARSGAEIYLRLPKPGYVEWIWDHAAGSVVITEAGGTMTDVDGKEIDFSFGAKLSPNVRGIVGTNGGVVHEAVLEAYQKLSKEERGGGEKK</sequence>
<dbReference type="GO" id="GO:0046872">
    <property type="term" value="F:metal ion binding"/>
    <property type="evidence" value="ECO:0007669"/>
    <property type="project" value="UniProtKB-KW"/>
</dbReference>
<dbReference type="InterPro" id="IPR051090">
    <property type="entry name" value="Inositol_monoP_superfamily"/>
</dbReference>
<gene>
    <name evidence="10" type="ORF">HTAM1171_LOCUS938</name>
</gene>
<feature type="binding site" evidence="7">
    <location>
        <position position="318"/>
    </location>
    <ligand>
        <name>Mg(2+)</name>
        <dbReference type="ChEBI" id="CHEBI:18420"/>
        <label>1</label>
        <note>catalytic</note>
    </ligand>
</feature>
<dbReference type="PANTHER" id="PTHR43200">
    <property type="entry name" value="PHOSPHATASE"/>
    <property type="match status" value="1"/>
</dbReference>
<comment type="cofactor">
    <cofactor evidence="1 7">
        <name>Mg(2+)</name>
        <dbReference type="ChEBI" id="CHEBI:18420"/>
    </cofactor>
</comment>
<feature type="compositionally biased region" description="Polar residues" evidence="8">
    <location>
        <begin position="112"/>
        <end position="124"/>
    </location>
</feature>
<keyword evidence="9" id="KW-0732">Signal</keyword>
<evidence type="ECO:0000256" key="5">
    <source>
        <dbReference type="ARBA" id="ARBA00022801"/>
    </source>
</evidence>
<dbReference type="SUPFAM" id="SSF56655">
    <property type="entry name" value="Carbohydrate phosphatase"/>
    <property type="match status" value="1"/>
</dbReference>